<accession>A0ABS2PI01</accession>
<evidence type="ECO:0000256" key="7">
    <source>
        <dbReference type="ARBA" id="ARBA00023136"/>
    </source>
</evidence>
<feature type="transmembrane region" description="Helical" evidence="8">
    <location>
        <begin position="66"/>
        <end position="83"/>
    </location>
</feature>
<evidence type="ECO:0000256" key="4">
    <source>
        <dbReference type="ARBA" id="ARBA00022475"/>
    </source>
</evidence>
<feature type="transmembrane region" description="Helical" evidence="8">
    <location>
        <begin position="95"/>
        <end position="116"/>
    </location>
</feature>
<organism evidence="9 10">
    <name type="scientific">Geomicrobium sediminis</name>
    <dbReference type="NCBI Taxonomy" id="1347788"/>
    <lineage>
        <taxon>Bacteria</taxon>
        <taxon>Bacillati</taxon>
        <taxon>Bacillota</taxon>
        <taxon>Bacilli</taxon>
        <taxon>Bacillales</taxon>
        <taxon>Geomicrobium</taxon>
    </lineage>
</organism>
<feature type="transmembrane region" description="Helical" evidence="8">
    <location>
        <begin position="237"/>
        <end position="268"/>
    </location>
</feature>
<comment type="caution">
    <text evidence="9">The sequence shown here is derived from an EMBL/GenBank/DDBJ whole genome shotgun (WGS) entry which is preliminary data.</text>
</comment>
<keyword evidence="5 8" id="KW-0812">Transmembrane</keyword>
<dbReference type="InterPro" id="IPR037294">
    <property type="entry name" value="ABC_BtuC-like"/>
</dbReference>
<dbReference type="PANTHER" id="PTHR30472">
    <property type="entry name" value="FERRIC ENTEROBACTIN TRANSPORT SYSTEM PERMEASE PROTEIN"/>
    <property type="match status" value="1"/>
</dbReference>
<dbReference type="CDD" id="cd06550">
    <property type="entry name" value="TM_ABC_iron-siderophores_like"/>
    <property type="match status" value="1"/>
</dbReference>
<evidence type="ECO:0000256" key="2">
    <source>
        <dbReference type="ARBA" id="ARBA00007935"/>
    </source>
</evidence>
<comment type="subcellular location">
    <subcellularLocation>
        <location evidence="1">Cell membrane</location>
        <topology evidence="1">Multi-pass membrane protein</topology>
    </subcellularLocation>
</comment>
<evidence type="ECO:0000256" key="8">
    <source>
        <dbReference type="SAM" id="Phobius"/>
    </source>
</evidence>
<feature type="transmembrane region" description="Helical" evidence="8">
    <location>
        <begin position="310"/>
        <end position="329"/>
    </location>
</feature>
<dbReference type="PANTHER" id="PTHR30472:SF58">
    <property type="entry name" value="IRON(3+)-HYDROXAMATE IMPORT SYSTEM PERMEASE PROTEIN FHUB"/>
    <property type="match status" value="1"/>
</dbReference>
<keyword evidence="6 8" id="KW-1133">Transmembrane helix</keyword>
<feature type="transmembrane region" description="Helical" evidence="8">
    <location>
        <begin position="153"/>
        <end position="174"/>
    </location>
</feature>
<evidence type="ECO:0000313" key="10">
    <source>
        <dbReference type="Proteomes" id="UP000741863"/>
    </source>
</evidence>
<comment type="similarity">
    <text evidence="2">Belongs to the binding-protein-dependent transport system permease family. FecCD subfamily.</text>
</comment>
<gene>
    <name evidence="9" type="ORF">JOD17_004034</name>
</gene>
<keyword evidence="4" id="KW-1003">Cell membrane</keyword>
<evidence type="ECO:0000256" key="6">
    <source>
        <dbReference type="ARBA" id="ARBA00022989"/>
    </source>
</evidence>
<keyword evidence="7 8" id="KW-0472">Membrane</keyword>
<dbReference type="SUPFAM" id="SSF81345">
    <property type="entry name" value="ABC transporter involved in vitamin B12 uptake, BtuC"/>
    <property type="match status" value="1"/>
</dbReference>
<name>A0ABS2PI01_9BACL</name>
<keyword evidence="3" id="KW-0813">Transport</keyword>
<keyword evidence="10" id="KW-1185">Reference proteome</keyword>
<evidence type="ECO:0000256" key="1">
    <source>
        <dbReference type="ARBA" id="ARBA00004651"/>
    </source>
</evidence>
<protein>
    <submittedName>
        <fullName evidence="9">Iron complex transport system permease protein</fullName>
    </submittedName>
</protein>
<feature type="transmembrane region" description="Helical" evidence="8">
    <location>
        <begin position="12"/>
        <end position="30"/>
    </location>
</feature>
<proteinExistence type="inferred from homology"/>
<dbReference type="Gene3D" id="1.10.3470.10">
    <property type="entry name" value="ABC transporter involved in vitamin B12 uptake, BtuC"/>
    <property type="match status" value="1"/>
</dbReference>
<dbReference type="EMBL" id="JAFBEC010000018">
    <property type="protein sequence ID" value="MBM7634907.1"/>
    <property type="molecule type" value="Genomic_DNA"/>
</dbReference>
<evidence type="ECO:0000256" key="5">
    <source>
        <dbReference type="ARBA" id="ARBA00022692"/>
    </source>
</evidence>
<feature type="transmembrane region" description="Helical" evidence="8">
    <location>
        <begin position="280"/>
        <end position="298"/>
    </location>
</feature>
<evidence type="ECO:0000313" key="9">
    <source>
        <dbReference type="EMBL" id="MBM7634907.1"/>
    </source>
</evidence>
<reference evidence="9 10" key="1">
    <citation type="submission" date="2021-01" db="EMBL/GenBank/DDBJ databases">
        <title>Genomic Encyclopedia of Type Strains, Phase IV (KMG-IV): sequencing the most valuable type-strain genomes for metagenomic binning, comparative biology and taxonomic classification.</title>
        <authorList>
            <person name="Goeker M."/>
        </authorList>
    </citation>
    <scope>NUCLEOTIDE SEQUENCE [LARGE SCALE GENOMIC DNA]</scope>
    <source>
        <strain evidence="9 10">DSM 25540</strain>
    </source>
</reference>
<feature type="transmembrane region" description="Helical" evidence="8">
    <location>
        <begin position="194"/>
        <end position="216"/>
    </location>
</feature>
<dbReference type="RefSeq" id="WP_204699657.1">
    <property type="nucleotide sequence ID" value="NZ_JAFBEC010000018.1"/>
</dbReference>
<sequence length="336" mass="36171">MRERLLTTRSKLIGLILLILLFILSLYMSIQVGQQHVAWHVMFDALREYDATNADHVILYHRVSRAASAILIGLSLAVSGAMLQALTRNPLASPGVFGINAGALFFVVVAISFFSIQALTSLFWFAFAGALLAAVLVYVLGTVGDKGFSPVRVVLAGTAINALFVSFTQGMLVTNEANLDRVLLWMAGTVANRPIEVLMPVIPIVCVALILALLIAKPMNLLHTGDEIAKGLGQRVLALKMMIILVAVMLAGGAVAVGGMIGFVGLIVPHIARFFVGHQHMWLILYCVFIGAILMLNADVVGRIAIQPREIPIGVVTALIGTPFFIYIARKGFKQS</sequence>
<evidence type="ECO:0000256" key="3">
    <source>
        <dbReference type="ARBA" id="ARBA00022448"/>
    </source>
</evidence>
<dbReference type="Proteomes" id="UP000741863">
    <property type="component" value="Unassembled WGS sequence"/>
</dbReference>
<feature type="transmembrane region" description="Helical" evidence="8">
    <location>
        <begin position="122"/>
        <end position="141"/>
    </location>
</feature>
<dbReference type="InterPro" id="IPR000522">
    <property type="entry name" value="ABC_transptr_permease_BtuC"/>
</dbReference>
<dbReference type="Pfam" id="PF01032">
    <property type="entry name" value="FecCD"/>
    <property type="match status" value="1"/>
</dbReference>